<reference evidence="3 4" key="1">
    <citation type="submission" date="2020-10" db="EMBL/GenBank/DDBJ databases">
        <title>Connecting structure to function with the recovery of over 1000 high-quality activated sludge metagenome-assembled genomes encoding full-length rRNA genes using long-read sequencing.</title>
        <authorList>
            <person name="Singleton C.M."/>
            <person name="Petriglieri F."/>
            <person name="Kristensen J.M."/>
            <person name="Kirkegaard R.H."/>
            <person name="Michaelsen T.Y."/>
            <person name="Andersen M.H."/>
            <person name="Karst S.M."/>
            <person name="Dueholm M.S."/>
            <person name="Nielsen P.H."/>
            <person name="Albertsen M."/>
        </authorList>
    </citation>
    <scope>NUCLEOTIDE SEQUENCE [LARGE SCALE GENOMIC DNA]</scope>
    <source>
        <strain evidence="3">EsbW_18-Q3-R4-48_BATAC.285</strain>
    </source>
</reference>
<dbReference type="InterPro" id="IPR001789">
    <property type="entry name" value="Sig_transdc_resp-reg_receiver"/>
</dbReference>
<protein>
    <submittedName>
        <fullName evidence="3">Response regulator</fullName>
    </submittedName>
</protein>
<dbReference type="Pfam" id="PF00072">
    <property type="entry name" value="Response_reg"/>
    <property type="match status" value="1"/>
</dbReference>
<feature type="modified residue" description="4-aspartylphosphate" evidence="1">
    <location>
        <position position="25"/>
    </location>
</feature>
<evidence type="ECO:0000256" key="1">
    <source>
        <dbReference type="PROSITE-ProRule" id="PRU00169"/>
    </source>
</evidence>
<dbReference type="GO" id="GO:0000160">
    <property type="term" value="P:phosphorelay signal transduction system"/>
    <property type="evidence" value="ECO:0007669"/>
    <property type="project" value="InterPro"/>
</dbReference>
<name>A0A935PXB5_9PROT</name>
<sequence>MGEFASPAPAIASIRRRPPDLVVVDIQLLDDSGLDVLRALGPDHPATQVLVFTNHAEDVCRRRCLEAGALLRQEERPAGPPAMRAPPCIARWEQTVAAGRS</sequence>
<dbReference type="AlphaFoldDB" id="A0A935PXB5"/>
<evidence type="ECO:0000313" key="3">
    <source>
        <dbReference type="EMBL" id="MBK7675085.1"/>
    </source>
</evidence>
<dbReference type="Proteomes" id="UP000697998">
    <property type="component" value="Unassembled WGS sequence"/>
</dbReference>
<keyword evidence="1" id="KW-0597">Phosphoprotein</keyword>
<accession>A0A935PXB5</accession>
<dbReference type="InterPro" id="IPR011006">
    <property type="entry name" value="CheY-like_superfamily"/>
</dbReference>
<feature type="domain" description="Response regulatory" evidence="2">
    <location>
        <begin position="1"/>
        <end position="90"/>
    </location>
</feature>
<dbReference type="EMBL" id="JADJMH010000006">
    <property type="protein sequence ID" value="MBK7675085.1"/>
    <property type="molecule type" value="Genomic_DNA"/>
</dbReference>
<dbReference type="Gene3D" id="3.40.50.2300">
    <property type="match status" value="1"/>
</dbReference>
<evidence type="ECO:0000313" key="4">
    <source>
        <dbReference type="Proteomes" id="UP000697998"/>
    </source>
</evidence>
<proteinExistence type="predicted"/>
<dbReference type="SUPFAM" id="SSF52172">
    <property type="entry name" value="CheY-like"/>
    <property type="match status" value="1"/>
</dbReference>
<organism evidence="3 4">
    <name type="scientific">Candidatus Accumulibacter proximus</name>
    <dbReference type="NCBI Taxonomy" id="2954385"/>
    <lineage>
        <taxon>Bacteria</taxon>
        <taxon>Pseudomonadati</taxon>
        <taxon>Pseudomonadota</taxon>
        <taxon>Betaproteobacteria</taxon>
        <taxon>Candidatus Accumulibacter</taxon>
    </lineage>
</organism>
<evidence type="ECO:0000259" key="2">
    <source>
        <dbReference type="PROSITE" id="PS50110"/>
    </source>
</evidence>
<comment type="caution">
    <text evidence="3">The sequence shown here is derived from an EMBL/GenBank/DDBJ whole genome shotgun (WGS) entry which is preliminary data.</text>
</comment>
<gene>
    <name evidence="3" type="ORF">IPJ27_10130</name>
</gene>
<dbReference type="PROSITE" id="PS50110">
    <property type="entry name" value="RESPONSE_REGULATORY"/>
    <property type="match status" value="1"/>
</dbReference>